<name>A0A225DVU9_9BACT</name>
<accession>A0A225DVU9</accession>
<proteinExistence type="predicted"/>
<dbReference type="Pfam" id="PF00571">
    <property type="entry name" value="CBS"/>
    <property type="match status" value="1"/>
</dbReference>
<dbReference type="AlphaFoldDB" id="A0A225DVU9"/>
<evidence type="ECO:0000313" key="3">
    <source>
        <dbReference type="Proteomes" id="UP000214646"/>
    </source>
</evidence>
<dbReference type="Proteomes" id="UP000214646">
    <property type="component" value="Unassembled WGS sequence"/>
</dbReference>
<organism evidence="2 3">
    <name type="scientific">Fimbriiglobus ruber</name>
    <dbReference type="NCBI Taxonomy" id="1908690"/>
    <lineage>
        <taxon>Bacteria</taxon>
        <taxon>Pseudomonadati</taxon>
        <taxon>Planctomycetota</taxon>
        <taxon>Planctomycetia</taxon>
        <taxon>Gemmatales</taxon>
        <taxon>Gemmataceae</taxon>
        <taxon>Fimbriiglobus</taxon>
    </lineage>
</organism>
<protein>
    <submittedName>
        <fullName evidence="2">Putative CBS domain containing protein</fullName>
    </submittedName>
</protein>
<dbReference type="InterPro" id="IPR000644">
    <property type="entry name" value="CBS_dom"/>
</dbReference>
<comment type="caution">
    <text evidence="2">The sequence shown here is derived from an EMBL/GenBank/DDBJ whole genome shotgun (WGS) entry which is preliminary data.</text>
</comment>
<keyword evidence="3" id="KW-1185">Reference proteome</keyword>
<dbReference type="OrthoDB" id="49104at2"/>
<dbReference type="EMBL" id="NIDE01000002">
    <property type="protein sequence ID" value="OWK45502.1"/>
    <property type="molecule type" value="Genomic_DNA"/>
</dbReference>
<dbReference type="SUPFAM" id="SSF54631">
    <property type="entry name" value="CBS-domain pair"/>
    <property type="match status" value="1"/>
</dbReference>
<feature type="domain" description="CBS" evidence="1">
    <location>
        <begin position="81"/>
        <end position="132"/>
    </location>
</feature>
<reference evidence="3" key="1">
    <citation type="submission" date="2017-06" db="EMBL/GenBank/DDBJ databases">
        <title>Genome analysis of Fimbriiglobus ruber SP5, the first member of the order Planctomycetales with confirmed chitinolytic capability.</title>
        <authorList>
            <person name="Ravin N.V."/>
            <person name="Rakitin A.L."/>
            <person name="Ivanova A.A."/>
            <person name="Beletsky A.V."/>
            <person name="Kulichevskaya I.S."/>
            <person name="Mardanov A.V."/>
            <person name="Dedysh S.N."/>
        </authorList>
    </citation>
    <scope>NUCLEOTIDE SEQUENCE [LARGE SCALE GENOMIC DNA]</scope>
    <source>
        <strain evidence="3">SP5</strain>
    </source>
</reference>
<evidence type="ECO:0000259" key="1">
    <source>
        <dbReference type="Pfam" id="PF00571"/>
    </source>
</evidence>
<evidence type="ECO:0000313" key="2">
    <source>
        <dbReference type="EMBL" id="OWK45502.1"/>
    </source>
</evidence>
<dbReference type="RefSeq" id="WP_088253228.1">
    <property type="nucleotide sequence ID" value="NZ_NIDE01000002.1"/>
</dbReference>
<dbReference type="Gene3D" id="3.10.580.10">
    <property type="entry name" value="CBS-domain"/>
    <property type="match status" value="1"/>
</dbReference>
<dbReference type="InterPro" id="IPR046342">
    <property type="entry name" value="CBS_dom_sf"/>
</dbReference>
<sequence length="220" mass="24456">MRHELNAEDGIDFLALVNRLGETDTLVRRHATELKRFAKLRNLIAHHHSHNRPLAVPTLVSVERAEALDALFRSPPLLLSLATKPVAQCQSTDPLGCCVRKMHDGVFSQLPVYEGDRYYGLLTAETIARWLASSFVGDGTGIVDEQIVAEVLRHQEDEENVQFMARTATVAHSLAAFEEFLHRGKRLEAILITNGGHPTESLLGIVTVQDIPKLNQAVNR</sequence>
<gene>
    <name evidence="2" type="ORF">FRUB_01833</name>
</gene>